<keyword evidence="1" id="KW-1133">Transmembrane helix</keyword>
<dbReference type="OrthoDB" id="10553406at2759"/>
<gene>
    <name evidence="3" type="ORF">L486_05969</name>
</gene>
<keyword evidence="2" id="KW-0732">Signal</keyword>
<evidence type="ECO:0000256" key="2">
    <source>
        <dbReference type="SAM" id="SignalP"/>
    </source>
</evidence>
<keyword evidence="1" id="KW-0472">Membrane</keyword>
<evidence type="ECO:0000313" key="3">
    <source>
        <dbReference type="EMBL" id="OCF57110.1"/>
    </source>
</evidence>
<sequence length="183" mass="19383">MHTNNITFSRILITLFLPVIGSSPLPIPTNADLNSTPLPEDSNASTFATRAEEGGGGGIGIGAIAGITIAVLAIILIILFIFIHNRRRNSLSTLTTSTVYGSPPPAYTSPPTKIYYPSQTYYPTLPKYTGPNTSAAYIPSSGGGGVRFPSAIYPGANRGYYTQRTEGVERGVRFGGVGVRGYH</sequence>
<reference evidence="3 4" key="1">
    <citation type="submission" date="2013-07" db="EMBL/GenBank/DDBJ databases">
        <title>The Genome Sequence of Kwoniella mangroviensis CBS10435.</title>
        <authorList>
            <consortium name="The Broad Institute Genome Sequencing Platform"/>
            <person name="Cuomo C."/>
            <person name="Litvintseva A."/>
            <person name="Chen Y."/>
            <person name="Heitman J."/>
            <person name="Sun S."/>
            <person name="Springer D."/>
            <person name="Dromer F."/>
            <person name="Young S.K."/>
            <person name="Zeng Q."/>
            <person name="Gargeya S."/>
            <person name="Fitzgerald M."/>
            <person name="Abouelleil A."/>
            <person name="Alvarado L."/>
            <person name="Berlin A.M."/>
            <person name="Chapman S.B."/>
            <person name="Dewar J."/>
            <person name="Goldberg J."/>
            <person name="Griggs A."/>
            <person name="Gujja S."/>
            <person name="Hansen M."/>
            <person name="Howarth C."/>
            <person name="Imamovic A."/>
            <person name="Larimer J."/>
            <person name="McCowan C."/>
            <person name="Murphy C."/>
            <person name="Pearson M."/>
            <person name="Priest M."/>
            <person name="Roberts A."/>
            <person name="Saif S."/>
            <person name="Shea T."/>
            <person name="Sykes S."/>
            <person name="Wortman J."/>
            <person name="Nusbaum C."/>
            <person name="Birren B."/>
        </authorList>
    </citation>
    <scope>NUCLEOTIDE SEQUENCE [LARGE SCALE GENOMIC DNA]</scope>
    <source>
        <strain evidence="3 4">CBS 10435</strain>
    </source>
</reference>
<dbReference type="Proteomes" id="UP000092583">
    <property type="component" value="Unassembled WGS sequence"/>
</dbReference>
<evidence type="ECO:0000313" key="4">
    <source>
        <dbReference type="Proteomes" id="UP000092583"/>
    </source>
</evidence>
<keyword evidence="1" id="KW-0812">Transmembrane</keyword>
<feature type="signal peptide" evidence="2">
    <location>
        <begin position="1"/>
        <end position="21"/>
    </location>
</feature>
<organism evidence="3 4">
    <name type="scientific">Kwoniella mangroviensis CBS 10435</name>
    <dbReference type="NCBI Taxonomy" id="1331196"/>
    <lineage>
        <taxon>Eukaryota</taxon>
        <taxon>Fungi</taxon>
        <taxon>Dikarya</taxon>
        <taxon>Basidiomycota</taxon>
        <taxon>Agaricomycotina</taxon>
        <taxon>Tremellomycetes</taxon>
        <taxon>Tremellales</taxon>
        <taxon>Cryptococcaceae</taxon>
        <taxon>Kwoniella</taxon>
    </lineage>
</organism>
<accession>A0A1B9INZ7</accession>
<feature type="chain" id="PRO_5008628802" evidence="2">
    <location>
        <begin position="22"/>
        <end position="183"/>
    </location>
</feature>
<keyword evidence="4" id="KW-1185">Reference proteome</keyword>
<dbReference type="AlphaFoldDB" id="A0A1B9INZ7"/>
<evidence type="ECO:0000256" key="1">
    <source>
        <dbReference type="SAM" id="Phobius"/>
    </source>
</evidence>
<feature type="transmembrane region" description="Helical" evidence="1">
    <location>
        <begin position="55"/>
        <end position="83"/>
    </location>
</feature>
<reference evidence="4" key="2">
    <citation type="submission" date="2013-12" db="EMBL/GenBank/DDBJ databases">
        <title>Evolution of pathogenesis and genome organization in the Tremellales.</title>
        <authorList>
            <person name="Cuomo C."/>
            <person name="Litvintseva A."/>
            <person name="Heitman J."/>
            <person name="Chen Y."/>
            <person name="Sun S."/>
            <person name="Springer D."/>
            <person name="Dromer F."/>
            <person name="Young S."/>
            <person name="Zeng Q."/>
            <person name="Chapman S."/>
            <person name="Gujja S."/>
            <person name="Saif S."/>
            <person name="Birren B."/>
        </authorList>
    </citation>
    <scope>NUCLEOTIDE SEQUENCE [LARGE SCALE GENOMIC DNA]</scope>
    <source>
        <strain evidence="4">CBS 10435</strain>
    </source>
</reference>
<name>A0A1B9INZ7_9TREE</name>
<dbReference type="EMBL" id="KI669464">
    <property type="protein sequence ID" value="OCF57110.1"/>
    <property type="molecule type" value="Genomic_DNA"/>
</dbReference>
<protein>
    <submittedName>
        <fullName evidence="3">Uncharacterized protein</fullName>
    </submittedName>
</protein>
<proteinExistence type="predicted"/>